<dbReference type="EMBL" id="ML996565">
    <property type="protein sequence ID" value="KAF2762900.1"/>
    <property type="molecule type" value="Genomic_DNA"/>
</dbReference>
<feature type="compositionally biased region" description="Polar residues" evidence="4">
    <location>
        <begin position="112"/>
        <end position="123"/>
    </location>
</feature>
<dbReference type="InterPro" id="IPR052837">
    <property type="entry name" value="Mitoribosomal_bS21"/>
</dbReference>
<evidence type="ECO:0008006" key="7">
    <source>
        <dbReference type="Google" id="ProtNLM"/>
    </source>
</evidence>
<dbReference type="Pfam" id="PF01165">
    <property type="entry name" value="Ribosomal_S21"/>
    <property type="match status" value="1"/>
</dbReference>
<dbReference type="AlphaFoldDB" id="A0A6A6WL22"/>
<name>A0A6A6WL22_9PEZI</name>
<feature type="region of interest" description="Disordered" evidence="4">
    <location>
        <begin position="49"/>
        <end position="143"/>
    </location>
</feature>
<feature type="compositionally biased region" description="Polar residues" evidence="4">
    <location>
        <begin position="82"/>
        <end position="101"/>
    </location>
</feature>
<dbReference type="PANTHER" id="PTHR41237:SF1">
    <property type="entry name" value="SMALL RIBOSOMAL SUBUNIT PROTEIN BS21M"/>
    <property type="match status" value="1"/>
</dbReference>
<protein>
    <recommendedName>
        <fullName evidence="7">Ribosomal protein S21</fullName>
    </recommendedName>
</protein>
<dbReference type="GO" id="GO:0003735">
    <property type="term" value="F:structural constituent of ribosome"/>
    <property type="evidence" value="ECO:0007669"/>
    <property type="project" value="InterPro"/>
</dbReference>
<keyword evidence="3" id="KW-0687">Ribonucleoprotein</keyword>
<keyword evidence="2" id="KW-0689">Ribosomal protein</keyword>
<dbReference type="OrthoDB" id="2501249at2759"/>
<evidence type="ECO:0000313" key="6">
    <source>
        <dbReference type="Proteomes" id="UP000799437"/>
    </source>
</evidence>
<reference evidence="5" key="1">
    <citation type="journal article" date="2020" name="Stud. Mycol.">
        <title>101 Dothideomycetes genomes: a test case for predicting lifestyles and emergence of pathogens.</title>
        <authorList>
            <person name="Haridas S."/>
            <person name="Albert R."/>
            <person name="Binder M."/>
            <person name="Bloem J."/>
            <person name="Labutti K."/>
            <person name="Salamov A."/>
            <person name="Andreopoulos B."/>
            <person name="Baker S."/>
            <person name="Barry K."/>
            <person name="Bills G."/>
            <person name="Bluhm B."/>
            <person name="Cannon C."/>
            <person name="Castanera R."/>
            <person name="Culley D."/>
            <person name="Daum C."/>
            <person name="Ezra D."/>
            <person name="Gonzalez J."/>
            <person name="Henrissat B."/>
            <person name="Kuo A."/>
            <person name="Liang C."/>
            <person name="Lipzen A."/>
            <person name="Lutzoni F."/>
            <person name="Magnuson J."/>
            <person name="Mondo S."/>
            <person name="Nolan M."/>
            <person name="Ohm R."/>
            <person name="Pangilinan J."/>
            <person name="Park H.-J."/>
            <person name="Ramirez L."/>
            <person name="Alfaro M."/>
            <person name="Sun H."/>
            <person name="Tritt A."/>
            <person name="Yoshinaga Y."/>
            <person name="Zwiers L.-H."/>
            <person name="Turgeon B."/>
            <person name="Goodwin S."/>
            <person name="Spatafora J."/>
            <person name="Crous P."/>
            <person name="Grigoriev I."/>
        </authorList>
    </citation>
    <scope>NUCLEOTIDE SEQUENCE</scope>
    <source>
        <strain evidence="5">CBS 121739</strain>
    </source>
</reference>
<dbReference type="Proteomes" id="UP000799437">
    <property type="component" value="Unassembled WGS sequence"/>
</dbReference>
<organism evidence="5 6">
    <name type="scientific">Pseudovirgaria hyperparasitica</name>
    <dbReference type="NCBI Taxonomy" id="470096"/>
    <lineage>
        <taxon>Eukaryota</taxon>
        <taxon>Fungi</taxon>
        <taxon>Dikarya</taxon>
        <taxon>Ascomycota</taxon>
        <taxon>Pezizomycotina</taxon>
        <taxon>Dothideomycetes</taxon>
        <taxon>Dothideomycetes incertae sedis</taxon>
        <taxon>Acrospermales</taxon>
        <taxon>Acrospermaceae</taxon>
        <taxon>Pseudovirgaria</taxon>
    </lineage>
</organism>
<evidence type="ECO:0000256" key="3">
    <source>
        <dbReference type="ARBA" id="ARBA00023274"/>
    </source>
</evidence>
<dbReference type="RefSeq" id="XP_033605351.1">
    <property type="nucleotide sequence ID" value="XM_033743051.1"/>
</dbReference>
<dbReference type="GO" id="GO:0070124">
    <property type="term" value="P:mitochondrial translational initiation"/>
    <property type="evidence" value="ECO:0007669"/>
    <property type="project" value="TreeGrafter"/>
</dbReference>
<evidence type="ECO:0000256" key="1">
    <source>
        <dbReference type="ARBA" id="ARBA00006640"/>
    </source>
</evidence>
<comment type="similarity">
    <text evidence="1">Belongs to the bacterial ribosomal protein bS21 family.</text>
</comment>
<gene>
    <name evidence="5" type="ORF">EJ05DRAFT_471865</name>
</gene>
<evidence type="ECO:0000256" key="4">
    <source>
        <dbReference type="SAM" id="MobiDB-lite"/>
    </source>
</evidence>
<evidence type="ECO:0000256" key="2">
    <source>
        <dbReference type="ARBA" id="ARBA00022980"/>
    </source>
</evidence>
<dbReference type="InterPro" id="IPR001911">
    <property type="entry name" value="Ribosomal_bS21"/>
</dbReference>
<accession>A0A6A6WL22</accession>
<sequence length="263" mass="29807">MMETQRAASALLRSRRTTFPGSFHSALHSRRALLCRSDYARTAFTSLRSLSSTSRQQQEDALGPILQPNRGVKQEETRRKQSPSLLFTNNSRSKRGPSTTHLDGFDAVMNGSAFSRPTRTSSAESRKFLDGNFGKDWSPKPLQSTQPKLEMHLLDFGTTQSAPGLTSALSPGLEPQKYSYPRLYRGLGREVKTPGGSDLQKAITTLTMIVTKNKIRATHLSQKFHERAGMKRKRLKSVRWRRRFAQGFSYVTRRVQRFVNQGW</sequence>
<dbReference type="GeneID" id="54484105"/>
<dbReference type="GO" id="GO:0005763">
    <property type="term" value="C:mitochondrial small ribosomal subunit"/>
    <property type="evidence" value="ECO:0007669"/>
    <property type="project" value="TreeGrafter"/>
</dbReference>
<proteinExistence type="inferred from homology"/>
<dbReference type="PANTHER" id="PTHR41237">
    <property type="entry name" value="37S RIBOSOMAL PROTEIN MRP21, MITOCHONDRIAL"/>
    <property type="match status" value="1"/>
</dbReference>
<keyword evidence="6" id="KW-1185">Reference proteome</keyword>
<evidence type="ECO:0000313" key="5">
    <source>
        <dbReference type="EMBL" id="KAF2762900.1"/>
    </source>
</evidence>